<keyword evidence="2" id="KW-1185">Reference proteome</keyword>
<dbReference type="GeneID" id="28856029"/>
<evidence type="ECO:0000313" key="1">
    <source>
        <dbReference type="EMBL" id="OAQ65952.1"/>
    </source>
</evidence>
<evidence type="ECO:0000313" key="2">
    <source>
        <dbReference type="Proteomes" id="UP000078397"/>
    </source>
</evidence>
<sequence>MAHLPPLPRHRITTWQTHNTEKDINFAIHIETGWVIYADIDPSYFLNSPLLLQEYHHCLEALRDNSEEMDSAEALEWLTRPFEQVVEELTHYPSPLRPGTDATLSDYLYAPHVVCQLRAVNEHLQPLRMTSPPQLRTTTPTAIRVEFLTQPRRWTKAFHPDDVRIPSQQWDPTVASLDKVLVTNKDGTTTACHFKKLGYWCQPREENPELTVLKNLALARKTAQNGHFIRSLYGLVRDKSQPGYVGMLFNWIDSKGMMSEDLVETAAPHVREKWATQIQDSVRKLHQLGLVWGNPGWNCVLIDQDDNAWIKFGNGFLLDWIDDSKRGTVEGDLQGVEKLLRMLKMGDS</sequence>
<dbReference type="AlphaFoldDB" id="A0A179FK67"/>
<gene>
    <name evidence="1" type="ORF">VFPPC_14266</name>
</gene>
<name>A0A179FK67_METCM</name>
<proteinExistence type="predicted"/>
<dbReference type="EMBL" id="LSBJ02000004">
    <property type="protein sequence ID" value="OAQ65952.1"/>
    <property type="molecule type" value="Genomic_DNA"/>
</dbReference>
<organism evidence="1 2">
    <name type="scientific">Pochonia chlamydosporia 170</name>
    <dbReference type="NCBI Taxonomy" id="1380566"/>
    <lineage>
        <taxon>Eukaryota</taxon>
        <taxon>Fungi</taxon>
        <taxon>Dikarya</taxon>
        <taxon>Ascomycota</taxon>
        <taxon>Pezizomycotina</taxon>
        <taxon>Sordariomycetes</taxon>
        <taxon>Hypocreomycetidae</taxon>
        <taxon>Hypocreales</taxon>
        <taxon>Clavicipitaceae</taxon>
        <taxon>Pochonia</taxon>
    </lineage>
</organism>
<dbReference type="KEGG" id="pchm:VFPPC_14266"/>
<protein>
    <recommendedName>
        <fullName evidence="3">Protein kinase domain-containing protein</fullName>
    </recommendedName>
</protein>
<accession>A0A179FK67</accession>
<reference evidence="1 2" key="1">
    <citation type="journal article" date="2016" name="PLoS Pathog.">
        <title>Biosynthesis of antibiotic leucinostatins in bio-control fungus Purpureocillium lilacinum and their inhibition on phytophthora revealed by genome mining.</title>
        <authorList>
            <person name="Wang G."/>
            <person name="Liu Z."/>
            <person name="Lin R."/>
            <person name="Li E."/>
            <person name="Mao Z."/>
            <person name="Ling J."/>
            <person name="Yang Y."/>
            <person name="Yin W.B."/>
            <person name="Xie B."/>
        </authorList>
    </citation>
    <scope>NUCLEOTIDE SEQUENCE [LARGE SCALE GENOMIC DNA]</scope>
    <source>
        <strain evidence="1">170</strain>
    </source>
</reference>
<dbReference type="OrthoDB" id="4062651at2759"/>
<comment type="caution">
    <text evidence="1">The sequence shown here is derived from an EMBL/GenBank/DDBJ whole genome shotgun (WGS) entry which is preliminary data.</text>
</comment>
<dbReference type="Proteomes" id="UP000078397">
    <property type="component" value="Unassembled WGS sequence"/>
</dbReference>
<dbReference type="STRING" id="1380566.A0A179FK67"/>
<evidence type="ECO:0008006" key="3">
    <source>
        <dbReference type="Google" id="ProtNLM"/>
    </source>
</evidence>
<dbReference type="RefSeq" id="XP_018143039.1">
    <property type="nucleotide sequence ID" value="XM_018292035.1"/>
</dbReference>